<dbReference type="PROSITE" id="PS00786">
    <property type="entry name" value="5_NUCLEOTIDASE_2"/>
    <property type="match status" value="1"/>
</dbReference>
<feature type="signal peptide" evidence="2">
    <location>
        <begin position="1"/>
        <end position="27"/>
    </location>
</feature>
<evidence type="ECO:0000313" key="5">
    <source>
        <dbReference type="EMBL" id="GHW00757.1"/>
    </source>
</evidence>
<dbReference type="Pfam" id="PF02872">
    <property type="entry name" value="5_nucleotid_C"/>
    <property type="match status" value="1"/>
</dbReference>
<name>A0ABQ3W996_9LACO</name>
<evidence type="ECO:0000259" key="3">
    <source>
        <dbReference type="Pfam" id="PF00149"/>
    </source>
</evidence>
<accession>A0ABQ3W996</accession>
<dbReference type="EMBL" id="BOCI01000118">
    <property type="protein sequence ID" value="GHW00757.1"/>
    <property type="molecule type" value="Genomic_DNA"/>
</dbReference>
<feature type="chain" id="PRO_5045011225" evidence="2">
    <location>
        <begin position="28"/>
        <end position="617"/>
    </location>
</feature>
<evidence type="ECO:0000313" key="6">
    <source>
        <dbReference type="Proteomes" id="UP000616547"/>
    </source>
</evidence>
<comment type="similarity">
    <text evidence="2">Belongs to the 5'-nucleotidase family.</text>
</comment>
<reference evidence="6" key="1">
    <citation type="submission" date="2021-01" db="EMBL/GenBank/DDBJ databases">
        <title>Draft genome sequence of Nasalis larvatus strain YZ03.</title>
        <authorList>
            <person name="Suzuki-Hashido N."/>
            <person name="Tsuchida S."/>
            <person name="Hayakawa T."/>
        </authorList>
    </citation>
    <scope>NUCLEOTIDE SEQUENCE [LARGE SCALE GENOMIC DNA]</scope>
    <source>
        <strain evidence="6">YZ03</strain>
    </source>
</reference>
<dbReference type="Proteomes" id="UP000616547">
    <property type="component" value="Unassembled WGS sequence"/>
</dbReference>
<dbReference type="InterPro" id="IPR006146">
    <property type="entry name" value="5'-Nucleotdase_CS"/>
</dbReference>
<keyword evidence="1 2" id="KW-0732">Signal</keyword>
<sequence>MAKSIFKKELAALLLAAAVMAPGQAGASKLKVASVADKASKPSQSKDWKNPKKYSKDIPVQFLSINDLHGNLSTTGSATLGQKTYNNAGTVARLAAYLNQAQKDFKKKNKQGTSFRVESGDMVGASPANSSLLQDESTMHVLKAMKFTIGTLGNHEFDEGLSEFNRIVLGKKPSKKYNSAEMAYPHQKSGLQIIVANVVRKSTGKTPYGWKPYTVKTVKAGKKRAKVGFIGILTTEMPTLTTKKNYSAFKYLDEAKTIAKYEKILRKKGVKAIVVLAHKGVETAADSKGKLTTTGDSVTILKKLNKIDPKNSVDLMIAGHSHQYANAKVGKTHLVQALKYGQAYTDSIGYINPKTKDFVKGSLVSHVYPVLSATDDPKTAPNKTVKKIVADADKRVSAITKQKIATAKTAETITGRENNNSSNENAAGDLVVDAQLSEANRQGFKVDFAMTNGGGVRSGLTVSADKSITYGAAMAVQPFGNSLQVLSMTGKQILAAIKQQYKLEGHYYLLMSGLHYVYTKDAAGNVKVVKVYVGEGSKTELSLTKTYRVVVNEFLAGGGDHFSQFVSGKKVGILSGTDTETFISYLKQQTASGKQIASPELNRKVEISAAQAAALEK</sequence>
<dbReference type="SUPFAM" id="SSF56300">
    <property type="entry name" value="Metallo-dependent phosphatases"/>
    <property type="match status" value="1"/>
</dbReference>
<protein>
    <submittedName>
        <fullName evidence="5">Secreted 5'-nucleotidase</fullName>
    </submittedName>
</protein>
<keyword evidence="6" id="KW-1185">Reference proteome</keyword>
<dbReference type="Pfam" id="PF00149">
    <property type="entry name" value="Metallophos"/>
    <property type="match status" value="1"/>
</dbReference>
<keyword evidence="2" id="KW-0378">Hydrolase</keyword>
<dbReference type="PANTHER" id="PTHR11575:SF24">
    <property type="entry name" value="5'-NUCLEOTIDASE"/>
    <property type="match status" value="1"/>
</dbReference>
<dbReference type="InterPro" id="IPR029052">
    <property type="entry name" value="Metallo-depent_PP-like"/>
</dbReference>
<dbReference type="Gene3D" id="3.60.21.10">
    <property type="match status" value="1"/>
</dbReference>
<feature type="domain" description="Calcineurin-like phosphoesterase" evidence="3">
    <location>
        <begin position="62"/>
        <end position="324"/>
    </location>
</feature>
<comment type="caution">
    <text evidence="5">The sequence shown here is derived from an EMBL/GenBank/DDBJ whole genome shotgun (WGS) entry which is preliminary data.</text>
</comment>
<dbReference type="PRINTS" id="PR01607">
    <property type="entry name" value="APYRASEFAMLY"/>
</dbReference>
<dbReference type="PANTHER" id="PTHR11575">
    <property type="entry name" value="5'-NUCLEOTIDASE-RELATED"/>
    <property type="match status" value="1"/>
</dbReference>
<evidence type="ECO:0000259" key="4">
    <source>
        <dbReference type="Pfam" id="PF02872"/>
    </source>
</evidence>
<gene>
    <name evidence="5" type="ORF">lacNasYZ03_04440</name>
</gene>
<organism evidence="5 6">
    <name type="scientific">Lactobacillus nasalidis</name>
    <dbReference type="NCBI Taxonomy" id="2797258"/>
    <lineage>
        <taxon>Bacteria</taxon>
        <taxon>Bacillati</taxon>
        <taxon>Bacillota</taxon>
        <taxon>Bacilli</taxon>
        <taxon>Lactobacillales</taxon>
        <taxon>Lactobacillaceae</taxon>
        <taxon>Lactobacillus</taxon>
    </lineage>
</organism>
<dbReference type="Gene3D" id="3.90.780.10">
    <property type="entry name" value="5'-Nucleotidase, C-terminal domain"/>
    <property type="match status" value="1"/>
</dbReference>
<dbReference type="SUPFAM" id="SSF55816">
    <property type="entry name" value="5'-nucleotidase (syn. UDP-sugar hydrolase), C-terminal domain"/>
    <property type="match status" value="1"/>
</dbReference>
<feature type="domain" description="5'-Nucleotidase C-terminal" evidence="4">
    <location>
        <begin position="404"/>
        <end position="565"/>
    </location>
</feature>
<dbReference type="InterPro" id="IPR004843">
    <property type="entry name" value="Calcineurin-like_PHP"/>
</dbReference>
<dbReference type="InterPro" id="IPR008334">
    <property type="entry name" value="5'-Nucleotdase_C"/>
</dbReference>
<dbReference type="InterPro" id="IPR036907">
    <property type="entry name" value="5'-Nucleotdase_C_sf"/>
</dbReference>
<evidence type="ECO:0000256" key="2">
    <source>
        <dbReference type="RuleBase" id="RU362119"/>
    </source>
</evidence>
<keyword evidence="2" id="KW-0547">Nucleotide-binding</keyword>
<proteinExistence type="inferred from homology"/>
<dbReference type="InterPro" id="IPR006179">
    <property type="entry name" value="5_nucleotidase/apyrase"/>
</dbReference>
<evidence type="ECO:0000256" key="1">
    <source>
        <dbReference type="ARBA" id="ARBA00022729"/>
    </source>
</evidence>
<dbReference type="RefSeq" id="WP_201335933.1">
    <property type="nucleotide sequence ID" value="NZ_BOCI01000118.1"/>
</dbReference>